<feature type="compositionally biased region" description="Acidic residues" evidence="1">
    <location>
        <begin position="561"/>
        <end position="580"/>
    </location>
</feature>
<evidence type="ECO:0000259" key="3">
    <source>
        <dbReference type="PROSITE" id="PS51061"/>
    </source>
</evidence>
<evidence type="ECO:0000313" key="4">
    <source>
        <dbReference type="EMBL" id="KAH9839056.1"/>
    </source>
</evidence>
<feature type="compositionally biased region" description="Acidic residues" evidence="1">
    <location>
        <begin position="528"/>
        <end position="539"/>
    </location>
</feature>
<accession>A0ABQ8KLH2</accession>
<feature type="compositionally biased region" description="Low complexity" evidence="1">
    <location>
        <begin position="75"/>
        <end position="85"/>
    </location>
</feature>
<feature type="compositionally biased region" description="Basic and acidic residues" evidence="1">
    <location>
        <begin position="495"/>
        <end position="512"/>
    </location>
</feature>
<reference evidence="4 5" key="1">
    <citation type="journal article" date="2021" name="Environ. Microbiol.">
        <title>Gene family expansions and transcriptome signatures uncover fungal adaptations to wood decay.</title>
        <authorList>
            <person name="Hage H."/>
            <person name="Miyauchi S."/>
            <person name="Viragh M."/>
            <person name="Drula E."/>
            <person name="Min B."/>
            <person name="Chaduli D."/>
            <person name="Navarro D."/>
            <person name="Favel A."/>
            <person name="Norest M."/>
            <person name="Lesage-Meessen L."/>
            <person name="Balint B."/>
            <person name="Merenyi Z."/>
            <person name="de Eugenio L."/>
            <person name="Morin E."/>
            <person name="Martinez A.T."/>
            <person name="Baldrian P."/>
            <person name="Stursova M."/>
            <person name="Martinez M.J."/>
            <person name="Novotny C."/>
            <person name="Magnuson J.K."/>
            <person name="Spatafora J.W."/>
            <person name="Maurice S."/>
            <person name="Pangilinan J."/>
            <person name="Andreopoulos W."/>
            <person name="LaButti K."/>
            <person name="Hundley H."/>
            <person name="Na H."/>
            <person name="Kuo A."/>
            <person name="Barry K."/>
            <person name="Lipzen A."/>
            <person name="Henrissat B."/>
            <person name="Riley R."/>
            <person name="Ahrendt S."/>
            <person name="Nagy L.G."/>
            <person name="Grigoriev I.V."/>
            <person name="Martin F."/>
            <person name="Rosso M.N."/>
        </authorList>
    </citation>
    <scope>NUCLEOTIDE SEQUENCE [LARGE SCALE GENOMIC DNA]</scope>
    <source>
        <strain evidence="4 5">CIRM-BRFM 1785</strain>
    </source>
</reference>
<dbReference type="Proteomes" id="UP000814176">
    <property type="component" value="Unassembled WGS sequence"/>
</dbReference>
<evidence type="ECO:0000256" key="1">
    <source>
        <dbReference type="SAM" id="MobiDB-lite"/>
    </source>
</evidence>
<feature type="domain" description="G-patch" evidence="2">
    <location>
        <begin position="888"/>
        <end position="932"/>
    </location>
</feature>
<organism evidence="4 5">
    <name type="scientific">Rhodofomes roseus</name>
    <dbReference type="NCBI Taxonomy" id="34475"/>
    <lineage>
        <taxon>Eukaryota</taxon>
        <taxon>Fungi</taxon>
        <taxon>Dikarya</taxon>
        <taxon>Basidiomycota</taxon>
        <taxon>Agaricomycotina</taxon>
        <taxon>Agaricomycetes</taxon>
        <taxon>Polyporales</taxon>
        <taxon>Rhodofomes</taxon>
    </lineage>
</organism>
<sequence length="932" mass="101648">MARGNHRGRGGSRGSPRGQSSQGRGGYRGGGAGRGRGRGGRGGAPYIDDLDFPVQVWPEHLTYNGHPRGRGRGRGSYPGSGRDSPAPGGTDSPRGRGSFRGRGRGEPTDSARGRGRPSGGQQNSKLRAGVPLSRLLNEDRPLLRPIVFVRSVHTATLFQQDEEILQPIVEPVADDEKSHVPTADQVSRIFSGGRHESPDHASGEEGNLEEIDFADVGKLQAEVDAIAATMTSDETHTTASIEAKMTQETFTGFYVDTTPAPVAMRPTPFATTDRMEGVLGEDDEIIVYVAPHPRVSLSRATTPAPVAQTVESITTTSILTGRQLFESHEANHPAARPLASVPEDPVPPEEPSVSENPQEAPATPQTTELLEPPSFETISFSFESNTRKKQTRKLFPVGGPRSLLQRSKKARRRTPRRFGAFGALASEAQAQREGRERDPREAEQRRGDSDVNFGESSDDEVEELSNGVGAIGLDADADISVDAMKSFVKSMSAEGSRHVTVDDIRDGERMREEDDQEARNLGGSSIGSDEEREEDEDSELEKALRAEARALIGEDAGYGSEEGEETEDDDKDDESSDEEDTPRAGFQARLARMRARDNGRSKGKGKARQEYDSSDEDMEINVAWADKDEDFIAEIQEMLDANAHLLSNGDRKARKKLFQSIEDGEFSDDVFADMMTPAREPRPGSPRAMRYNDPDPPLARRKDKHIPSELNDQWEKDRQKKAENKRKRREAMIAAAADPLAQHKGGKKGRKAMLAAARLEEYMEVENRVVDFASLETQIRHFLADIGSKSAMALPPCDKETRKKIHDLAEAFNLKSQSKGHGVGRYTTLIKTSKSGIGINEKKIRRITKTNKDSTWGVPGKGKAKGGVSLAKHREGEEVGKAAPKIGQSNVGFRMLAAMGWAEGERIGLSGGLDAPLTAKMKKTKLGLGATM</sequence>
<keyword evidence="5" id="KW-1185">Reference proteome</keyword>
<dbReference type="InterPro" id="IPR051189">
    <property type="entry name" value="Splicing_assoc_domain"/>
</dbReference>
<feature type="region of interest" description="Disordered" evidence="1">
    <location>
        <begin position="1"/>
        <end position="131"/>
    </location>
</feature>
<proteinExistence type="predicted"/>
<evidence type="ECO:0000259" key="2">
    <source>
        <dbReference type="PROSITE" id="PS50174"/>
    </source>
</evidence>
<gene>
    <name evidence="4" type="ORF">C8Q71DRAFT_831308</name>
</gene>
<feature type="compositionally biased region" description="Basic and acidic residues" evidence="1">
    <location>
        <begin position="430"/>
        <end position="449"/>
    </location>
</feature>
<dbReference type="Gene3D" id="3.30.1370.50">
    <property type="entry name" value="R3H-like domain"/>
    <property type="match status" value="1"/>
</dbReference>
<feature type="compositionally biased region" description="Basic and acidic residues" evidence="1">
    <location>
        <begin position="193"/>
        <end position="203"/>
    </location>
</feature>
<evidence type="ECO:0000313" key="5">
    <source>
        <dbReference type="Proteomes" id="UP000814176"/>
    </source>
</evidence>
<feature type="compositionally biased region" description="Basic and acidic residues" evidence="1">
    <location>
        <begin position="713"/>
        <end position="722"/>
    </location>
</feature>
<dbReference type="SMART" id="SM00443">
    <property type="entry name" value="G_patch"/>
    <property type="match status" value="1"/>
</dbReference>
<feature type="region of interest" description="Disordered" evidence="1">
    <location>
        <begin position="852"/>
        <end position="881"/>
    </location>
</feature>
<dbReference type="GeneID" id="72007100"/>
<feature type="region of interest" description="Disordered" evidence="1">
    <location>
        <begin position="489"/>
        <end position="618"/>
    </location>
</feature>
<dbReference type="RefSeq" id="XP_047780811.1">
    <property type="nucleotide sequence ID" value="XM_047926368.1"/>
</dbReference>
<dbReference type="EMBL" id="JADCUA010000006">
    <property type="protein sequence ID" value="KAH9839056.1"/>
    <property type="molecule type" value="Genomic_DNA"/>
</dbReference>
<feature type="compositionally biased region" description="Basic and acidic residues" evidence="1">
    <location>
        <begin position="103"/>
        <end position="112"/>
    </location>
</feature>
<dbReference type="PROSITE" id="PS50174">
    <property type="entry name" value="G_PATCH"/>
    <property type="match status" value="1"/>
</dbReference>
<feature type="compositionally biased region" description="Basic residues" evidence="1">
    <location>
        <begin position="406"/>
        <end position="416"/>
    </location>
</feature>
<name>A0ABQ8KLH2_9APHY</name>
<dbReference type="PROSITE" id="PS51061">
    <property type="entry name" value="R3H"/>
    <property type="match status" value="1"/>
</dbReference>
<feature type="compositionally biased region" description="Gly residues" evidence="1">
    <location>
        <begin position="23"/>
        <end position="34"/>
    </location>
</feature>
<dbReference type="InterPro" id="IPR001374">
    <property type="entry name" value="R3H_dom"/>
</dbReference>
<protein>
    <recommendedName>
        <fullName evidence="6">Protein SQS1</fullName>
    </recommendedName>
</protein>
<evidence type="ECO:0008006" key="6">
    <source>
        <dbReference type="Google" id="ProtNLM"/>
    </source>
</evidence>
<feature type="domain" description="R3H" evidence="3">
    <location>
        <begin position="769"/>
        <end position="833"/>
    </location>
</feature>
<dbReference type="Pfam" id="PF01585">
    <property type="entry name" value="G-patch"/>
    <property type="match status" value="1"/>
</dbReference>
<dbReference type="PANTHER" id="PTHR14195">
    <property type="entry name" value="G PATCH DOMAIN CONTAINING PROTEIN 2"/>
    <property type="match status" value="1"/>
</dbReference>
<dbReference type="SUPFAM" id="SSF82708">
    <property type="entry name" value="R3H domain"/>
    <property type="match status" value="1"/>
</dbReference>
<dbReference type="Pfam" id="PF01424">
    <property type="entry name" value="R3H"/>
    <property type="match status" value="1"/>
</dbReference>
<comment type="caution">
    <text evidence="4">The sequence shown here is derived from an EMBL/GenBank/DDBJ whole genome shotgun (WGS) entry which is preliminary data.</text>
</comment>
<dbReference type="InterPro" id="IPR036867">
    <property type="entry name" value="R3H_dom_sf"/>
</dbReference>
<feature type="region of interest" description="Disordered" evidence="1">
    <location>
        <begin position="186"/>
        <end position="207"/>
    </location>
</feature>
<feature type="region of interest" description="Disordered" evidence="1">
    <location>
        <begin position="675"/>
        <end position="729"/>
    </location>
</feature>
<dbReference type="InterPro" id="IPR000467">
    <property type="entry name" value="G_patch_dom"/>
</dbReference>
<feature type="region of interest" description="Disordered" evidence="1">
    <location>
        <begin position="329"/>
        <end position="467"/>
    </location>
</feature>
<feature type="compositionally biased region" description="Basic residues" evidence="1">
    <location>
        <begin position="1"/>
        <end position="10"/>
    </location>
</feature>